<dbReference type="GO" id="GO:0003677">
    <property type="term" value="F:DNA binding"/>
    <property type="evidence" value="ECO:0007669"/>
    <property type="project" value="UniProtKB-KW"/>
</dbReference>
<keyword evidence="4" id="KW-0238">DNA-binding</keyword>
<dbReference type="InterPro" id="IPR007219">
    <property type="entry name" value="XnlR_reg_dom"/>
</dbReference>
<dbReference type="GO" id="GO:0006351">
    <property type="term" value="P:DNA-templated transcription"/>
    <property type="evidence" value="ECO:0007669"/>
    <property type="project" value="InterPro"/>
</dbReference>
<evidence type="ECO:0000256" key="2">
    <source>
        <dbReference type="ARBA" id="ARBA00022723"/>
    </source>
</evidence>
<comment type="subcellular location">
    <subcellularLocation>
        <location evidence="1">Nucleus</location>
    </subcellularLocation>
</comment>
<dbReference type="GO" id="GO:0000981">
    <property type="term" value="F:DNA-binding transcription factor activity, RNA polymerase II-specific"/>
    <property type="evidence" value="ECO:0007669"/>
    <property type="project" value="InterPro"/>
</dbReference>
<keyword evidence="5" id="KW-0804">Transcription</keyword>
<dbReference type="AlphaFoldDB" id="A0A1L9RLY0"/>
<dbReference type="SUPFAM" id="SSF57701">
    <property type="entry name" value="Zn2/Cys6 DNA-binding domain"/>
    <property type="match status" value="1"/>
</dbReference>
<dbReference type="PANTHER" id="PTHR31001:SF88">
    <property type="entry name" value="TRANSCRIPTION FACTOR PDR3"/>
    <property type="match status" value="1"/>
</dbReference>
<dbReference type="InterPro" id="IPR001138">
    <property type="entry name" value="Zn2Cys6_DnaBD"/>
</dbReference>
<proteinExistence type="predicted"/>
<evidence type="ECO:0000256" key="3">
    <source>
        <dbReference type="ARBA" id="ARBA00023015"/>
    </source>
</evidence>
<dbReference type="InterPro" id="IPR050613">
    <property type="entry name" value="Sec_Metabolite_Reg"/>
</dbReference>
<dbReference type="PROSITE" id="PS50048">
    <property type="entry name" value="ZN2_CY6_FUNGAL_2"/>
    <property type="match status" value="1"/>
</dbReference>
<reference evidence="10" key="1">
    <citation type="journal article" date="2017" name="Genome Biol.">
        <title>Comparative genomics reveals high biological diversity and specific adaptations in the industrially and medically important fungal genus Aspergillus.</title>
        <authorList>
            <person name="de Vries R.P."/>
            <person name="Riley R."/>
            <person name="Wiebenga A."/>
            <person name="Aguilar-Osorio G."/>
            <person name="Amillis S."/>
            <person name="Uchima C.A."/>
            <person name="Anderluh G."/>
            <person name="Asadollahi M."/>
            <person name="Askin M."/>
            <person name="Barry K."/>
            <person name="Battaglia E."/>
            <person name="Bayram O."/>
            <person name="Benocci T."/>
            <person name="Braus-Stromeyer S.A."/>
            <person name="Caldana C."/>
            <person name="Canovas D."/>
            <person name="Cerqueira G.C."/>
            <person name="Chen F."/>
            <person name="Chen W."/>
            <person name="Choi C."/>
            <person name="Clum A."/>
            <person name="Dos Santos R.A."/>
            <person name="Damasio A.R."/>
            <person name="Diallinas G."/>
            <person name="Emri T."/>
            <person name="Fekete E."/>
            <person name="Flipphi M."/>
            <person name="Freyberg S."/>
            <person name="Gallo A."/>
            <person name="Gournas C."/>
            <person name="Habgood R."/>
            <person name="Hainaut M."/>
            <person name="Harispe M.L."/>
            <person name="Henrissat B."/>
            <person name="Hilden K.S."/>
            <person name="Hope R."/>
            <person name="Hossain A."/>
            <person name="Karabika E."/>
            <person name="Karaffa L."/>
            <person name="Karanyi Z."/>
            <person name="Krasevec N."/>
            <person name="Kuo A."/>
            <person name="Kusch H."/>
            <person name="LaButti K."/>
            <person name="Lagendijk E.L."/>
            <person name="Lapidus A."/>
            <person name="Levasseur A."/>
            <person name="Lindquist E."/>
            <person name="Lipzen A."/>
            <person name="Logrieco A.F."/>
            <person name="MacCabe A."/>
            <person name="Maekelae M.R."/>
            <person name="Malavazi I."/>
            <person name="Melin P."/>
            <person name="Meyer V."/>
            <person name="Mielnichuk N."/>
            <person name="Miskei M."/>
            <person name="Molnar A.P."/>
            <person name="Mule G."/>
            <person name="Ngan C.Y."/>
            <person name="Orejas M."/>
            <person name="Orosz E."/>
            <person name="Ouedraogo J.P."/>
            <person name="Overkamp K.M."/>
            <person name="Park H.-S."/>
            <person name="Perrone G."/>
            <person name="Piumi F."/>
            <person name="Punt P.J."/>
            <person name="Ram A.F."/>
            <person name="Ramon A."/>
            <person name="Rauscher S."/>
            <person name="Record E."/>
            <person name="Riano-Pachon D.M."/>
            <person name="Robert V."/>
            <person name="Roehrig J."/>
            <person name="Ruller R."/>
            <person name="Salamov A."/>
            <person name="Salih N.S."/>
            <person name="Samson R.A."/>
            <person name="Sandor E."/>
            <person name="Sanguinetti M."/>
            <person name="Schuetze T."/>
            <person name="Sepcic K."/>
            <person name="Shelest E."/>
            <person name="Sherlock G."/>
            <person name="Sophianopoulou V."/>
            <person name="Squina F.M."/>
            <person name="Sun H."/>
            <person name="Susca A."/>
            <person name="Todd R.B."/>
            <person name="Tsang A."/>
            <person name="Unkles S.E."/>
            <person name="van de Wiele N."/>
            <person name="van Rossen-Uffink D."/>
            <person name="Oliveira J.V."/>
            <person name="Vesth T.C."/>
            <person name="Visser J."/>
            <person name="Yu J.-H."/>
            <person name="Zhou M."/>
            <person name="Andersen M.R."/>
            <person name="Archer D.B."/>
            <person name="Baker S.E."/>
            <person name="Benoit I."/>
            <person name="Brakhage A.A."/>
            <person name="Braus G.H."/>
            <person name="Fischer R."/>
            <person name="Frisvad J.C."/>
            <person name="Goldman G.H."/>
            <person name="Houbraken J."/>
            <person name="Oakley B."/>
            <person name="Pocsi I."/>
            <person name="Scazzocchio C."/>
            <person name="Seiboth B."/>
            <person name="vanKuyk P.A."/>
            <person name="Wortman J."/>
            <person name="Dyer P.S."/>
            <person name="Grigoriev I.V."/>
        </authorList>
    </citation>
    <scope>NUCLEOTIDE SEQUENCE [LARGE SCALE GENOMIC DNA]</scope>
    <source>
        <strain evidence="10">DTO 134E9</strain>
    </source>
</reference>
<dbReference type="PANTHER" id="PTHR31001">
    <property type="entry name" value="UNCHARACTERIZED TRANSCRIPTIONAL REGULATORY PROTEIN"/>
    <property type="match status" value="1"/>
</dbReference>
<protein>
    <recommendedName>
        <fullName evidence="8">Zn(2)-C6 fungal-type domain-containing protein</fullName>
    </recommendedName>
</protein>
<feature type="compositionally biased region" description="Polar residues" evidence="7">
    <location>
        <begin position="87"/>
        <end position="111"/>
    </location>
</feature>
<keyword evidence="6" id="KW-0539">Nucleus</keyword>
<dbReference type="CDD" id="cd12148">
    <property type="entry name" value="fungal_TF_MHR"/>
    <property type="match status" value="1"/>
</dbReference>
<evidence type="ECO:0000256" key="7">
    <source>
        <dbReference type="SAM" id="MobiDB-lite"/>
    </source>
</evidence>
<evidence type="ECO:0000256" key="4">
    <source>
        <dbReference type="ARBA" id="ARBA00023125"/>
    </source>
</evidence>
<dbReference type="GO" id="GO:0005634">
    <property type="term" value="C:nucleus"/>
    <property type="evidence" value="ECO:0007669"/>
    <property type="project" value="UniProtKB-SubCell"/>
</dbReference>
<keyword evidence="3" id="KW-0805">Transcription regulation</keyword>
<feature type="region of interest" description="Disordered" evidence="7">
    <location>
        <begin position="72"/>
        <end position="116"/>
    </location>
</feature>
<dbReference type="GO" id="GO:0008270">
    <property type="term" value="F:zinc ion binding"/>
    <property type="evidence" value="ECO:0007669"/>
    <property type="project" value="InterPro"/>
</dbReference>
<evidence type="ECO:0000256" key="5">
    <source>
        <dbReference type="ARBA" id="ARBA00023163"/>
    </source>
</evidence>
<dbReference type="EMBL" id="KV878212">
    <property type="protein sequence ID" value="OJJ35893.1"/>
    <property type="molecule type" value="Genomic_DNA"/>
</dbReference>
<name>A0A1L9RLY0_ASPWE</name>
<keyword evidence="10" id="KW-1185">Reference proteome</keyword>
<accession>A0A1L9RLY0</accession>
<evidence type="ECO:0000256" key="1">
    <source>
        <dbReference type="ARBA" id="ARBA00004123"/>
    </source>
</evidence>
<dbReference type="GeneID" id="63753700"/>
<dbReference type="Pfam" id="PF00172">
    <property type="entry name" value="Zn_clus"/>
    <property type="match status" value="1"/>
</dbReference>
<evidence type="ECO:0000313" key="10">
    <source>
        <dbReference type="Proteomes" id="UP000184383"/>
    </source>
</evidence>
<keyword evidence="2" id="KW-0479">Metal-binding</keyword>
<feature type="domain" description="Zn(2)-C6 fungal-type" evidence="8">
    <location>
        <begin position="11"/>
        <end position="41"/>
    </location>
</feature>
<dbReference type="OrthoDB" id="2740448at2759"/>
<dbReference type="CDD" id="cd00067">
    <property type="entry name" value="GAL4"/>
    <property type="match status" value="1"/>
</dbReference>
<evidence type="ECO:0000259" key="8">
    <source>
        <dbReference type="PROSITE" id="PS50048"/>
    </source>
</evidence>
<dbReference type="SMART" id="SM00906">
    <property type="entry name" value="Fungal_trans"/>
    <property type="match status" value="1"/>
</dbReference>
<dbReference type="Gene3D" id="4.10.240.10">
    <property type="entry name" value="Zn(2)-C6 fungal-type DNA-binding domain"/>
    <property type="match status" value="1"/>
</dbReference>
<organism evidence="9 10">
    <name type="scientific">Aspergillus wentii DTO 134E9</name>
    <dbReference type="NCBI Taxonomy" id="1073089"/>
    <lineage>
        <taxon>Eukaryota</taxon>
        <taxon>Fungi</taxon>
        <taxon>Dikarya</taxon>
        <taxon>Ascomycota</taxon>
        <taxon>Pezizomycotina</taxon>
        <taxon>Eurotiomycetes</taxon>
        <taxon>Eurotiomycetidae</taxon>
        <taxon>Eurotiales</taxon>
        <taxon>Aspergillaceae</taxon>
        <taxon>Aspergillus</taxon>
        <taxon>Aspergillus subgen. Cremei</taxon>
    </lineage>
</organism>
<dbReference type="Proteomes" id="UP000184383">
    <property type="component" value="Unassembled WGS sequence"/>
</dbReference>
<gene>
    <name evidence="9" type="ORF">ASPWEDRAFT_532074</name>
</gene>
<evidence type="ECO:0000313" key="9">
    <source>
        <dbReference type="EMBL" id="OJJ35893.1"/>
    </source>
</evidence>
<dbReference type="VEuPathDB" id="FungiDB:ASPWEDRAFT_532074"/>
<dbReference type="PROSITE" id="PS00463">
    <property type="entry name" value="ZN2_CY6_FUNGAL_1"/>
    <property type="match status" value="1"/>
</dbReference>
<dbReference type="RefSeq" id="XP_040689569.1">
    <property type="nucleotide sequence ID" value="XM_040837852.1"/>
</dbReference>
<evidence type="ECO:0000256" key="6">
    <source>
        <dbReference type="ARBA" id="ARBA00023242"/>
    </source>
</evidence>
<dbReference type="InterPro" id="IPR036864">
    <property type="entry name" value="Zn2-C6_fun-type_DNA-bd_sf"/>
</dbReference>
<sequence>MSSRRPVTDISCSRCKSKKIRCNKAHPRCDKCQSIDARCIYLPRKARDKKPRGVHDKDILSDILSRLDRLERQSAHESRTDEEDGFSSRSLSFVQSNNNRQSSPPTQLPGRSTSSHSLHSDLLYQLRYAGRNLVENEVFSKAMRNAMMEIETSTNWQERDLPINPPPLSKEMAKRWAGMFFDSSQCEGFRCPLEKDFVLSIPDLLEIRHVKLDSTCLIIYYNSVLQGMMIDTEPVPNRGVLVQHLYRKCTDLVDRWRSEAQNTYVDFYAAFLMMPMSLEGCNIEEAWNVYGDVCRIAKALGYFTIDEVSSEGHDDSAEDKSGISDNRKRLEFWYLLQTDCLFRFYFGRPGIISRESWVVNFPNATIEDVDDPSTRFIQIHFLASMRLTLVLLKYLDLVDNSENVQHAGYDETLDRLAEEVVSITSTWKVEELLETTTTTFDSWFCADIVFNGFKILIILHGSKKCNQQNQSAPKESVDIARTSILKMKYLISTAPRMHWGTSQILLHQFVPFLNLCSNIIDAHKRSDIESDLALVMMVSDFVRREAMERIQLEPIRILMKAMAEACQQIALDLD</sequence>